<evidence type="ECO:0000256" key="1">
    <source>
        <dbReference type="ARBA" id="ARBA00004651"/>
    </source>
</evidence>
<organism evidence="10 11">
    <name type="scientific">Desulfotignum phosphitoxidans DSM 13687</name>
    <dbReference type="NCBI Taxonomy" id="1286635"/>
    <lineage>
        <taxon>Bacteria</taxon>
        <taxon>Pseudomonadati</taxon>
        <taxon>Thermodesulfobacteriota</taxon>
        <taxon>Desulfobacteria</taxon>
        <taxon>Desulfobacterales</taxon>
        <taxon>Desulfobacteraceae</taxon>
        <taxon>Desulfotignum</taxon>
    </lineage>
</organism>
<name>S0G3N5_9BACT</name>
<evidence type="ECO:0000313" key="11">
    <source>
        <dbReference type="Proteomes" id="UP000014216"/>
    </source>
</evidence>
<gene>
    <name evidence="10" type="primary">wspR</name>
    <name evidence="10" type="ORF">Dpo_3c02370</name>
</gene>
<evidence type="ECO:0000259" key="9">
    <source>
        <dbReference type="PROSITE" id="PS50887"/>
    </source>
</evidence>
<dbReference type="AlphaFoldDB" id="S0G3N5"/>
<dbReference type="SMART" id="SM00267">
    <property type="entry name" value="GGDEF"/>
    <property type="match status" value="1"/>
</dbReference>
<keyword evidence="11" id="KW-1185">Reference proteome</keyword>
<dbReference type="InterPro" id="IPR000160">
    <property type="entry name" value="GGDEF_dom"/>
</dbReference>
<dbReference type="OrthoDB" id="9812260at2"/>
<dbReference type="PROSITE" id="PS50887">
    <property type="entry name" value="GGDEF"/>
    <property type="match status" value="1"/>
</dbReference>
<comment type="caution">
    <text evidence="10">The sequence shown here is derived from an EMBL/GenBank/DDBJ whole genome shotgun (WGS) entry which is preliminary data.</text>
</comment>
<keyword evidence="10" id="KW-0548">Nucleotidyltransferase</keyword>
<comment type="subcellular location">
    <subcellularLocation>
        <location evidence="1">Cell membrane</location>
        <topology evidence="1">Multi-pass membrane protein</topology>
    </subcellularLocation>
</comment>
<dbReference type="Pfam" id="PF00990">
    <property type="entry name" value="GGDEF"/>
    <property type="match status" value="1"/>
</dbReference>
<feature type="domain" description="GGDEF" evidence="9">
    <location>
        <begin position="353"/>
        <end position="487"/>
    </location>
</feature>
<evidence type="ECO:0000256" key="3">
    <source>
        <dbReference type="ARBA" id="ARBA00022475"/>
    </source>
</evidence>
<keyword evidence="5 8" id="KW-1133">Transmembrane helix</keyword>
<sequence>MHYFSIRTRLIVVLTLILLSGFFITNVISYRASKHQIHSSIVESSLPLARDNIYSEIQRDLMRPIFVSSLMANDTFLKDWVAAGEKQTGPIIRYLTEIQEKYGFFSSFFVSDITKNYYHFKGILKQIHPDDDHDIWYYRFKEKNIQYDLDVDTNQAEQNHMTIFINHRLTSDERSFMGVVGVGLDFDRVASLLEDYKAKYDRNIYMVSPDGIIQVHTDQSRILTTSIFDQPGLGDIVHDIFAAKTQPAFFEYDAHGNHILLTSRFVEELDWYLLVEQDETLALKSIQTTFVQNFFIGLGITLITILFAIMVINYFQHQLEIMATTDKMTKAYNRREFERRFHFHTDANRRKTMDLSIILFDIDRLKELNDTRGHLAGDQIIKNIAGIAAAIIRDNDMLVRWGGDEFVILTLGDTDQAIYIAGRLLDAVQAHDFLKESTEGGIIQMSISCGVTGFVEGDTLDTVMARADNALYQAKREGRNRVVLATDAG</sequence>
<dbReference type="PANTHER" id="PTHR45138">
    <property type="entry name" value="REGULATORY COMPONENTS OF SENSORY TRANSDUCTION SYSTEM"/>
    <property type="match status" value="1"/>
</dbReference>
<dbReference type="GO" id="GO:0052621">
    <property type="term" value="F:diguanylate cyclase activity"/>
    <property type="evidence" value="ECO:0007669"/>
    <property type="project" value="UniProtKB-EC"/>
</dbReference>
<evidence type="ECO:0000313" key="10">
    <source>
        <dbReference type="EMBL" id="EMS80094.1"/>
    </source>
</evidence>
<dbReference type="PANTHER" id="PTHR45138:SF9">
    <property type="entry name" value="DIGUANYLATE CYCLASE DGCM-RELATED"/>
    <property type="match status" value="1"/>
</dbReference>
<evidence type="ECO:0000256" key="6">
    <source>
        <dbReference type="ARBA" id="ARBA00023136"/>
    </source>
</evidence>
<dbReference type="GO" id="GO:0005886">
    <property type="term" value="C:plasma membrane"/>
    <property type="evidence" value="ECO:0007669"/>
    <property type="project" value="UniProtKB-SubCell"/>
</dbReference>
<feature type="transmembrane region" description="Helical" evidence="8">
    <location>
        <begin position="294"/>
        <end position="315"/>
    </location>
</feature>
<evidence type="ECO:0000256" key="8">
    <source>
        <dbReference type="SAM" id="Phobius"/>
    </source>
</evidence>
<dbReference type="Pfam" id="PF02743">
    <property type="entry name" value="dCache_1"/>
    <property type="match status" value="1"/>
</dbReference>
<dbReference type="FunFam" id="3.30.70.270:FF:000001">
    <property type="entry name" value="Diguanylate cyclase domain protein"/>
    <property type="match status" value="1"/>
</dbReference>
<dbReference type="RefSeq" id="WP_006965431.1">
    <property type="nucleotide sequence ID" value="NZ_APJX01000003.1"/>
</dbReference>
<dbReference type="Gene3D" id="3.30.70.270">
    <property type="match status" value="1"/>
</dbReference>
<dbReference type="Proteomes" id="UP000014216">
    <property type="component" value="Unassembled WGS sequence"/>
</dbReference>
<evidence type="ECO:0000256" key="4">
    <source>
        <dbReference type="ARBA" id="ARBA00022692"/>
    </source>
</evidence>
<evidence type="ECO:0000256" key="7">
    <source>
        <dbReference type="ARBA" id="ARBA00034247"/>
    </source>
</evidence>
<reference evidence="10 11" key="1">
    <citation type="journal article" date="2013" name="Genome Announc.">
        <title>Draft Genome Sequence of Desulfotignum phosphitoxidans DSM 13687 Strain FiPS-3.</title>
        <authorList>
            <person name="Poehlein A."/>
            <person name="Daniel R."/>
            <person name="Simeonova D.D."/>
        </authorList>
    </citation>
    <scope>NUCLEOTIDE SEQUENCE [LARGE SCALE GENOMIC DNA]</scope>
    <source>
        <strain evidence="10 11">DSM 13687</strain>
    </source>
</reference>
<dbReference type="InterPro" id="IPR029787">
    <property type="entry name" value="Nucleotide_cyclase"/>
</dbReference>
<dbReference type="CDD" id="cd01949">
    <property type="entry name" value="GGDEF"/>
    <property type="match status" value="1"/>
</dbReference>
<protein>
    <recommendedName>
        <fullName evidence="2">diguanylate cyclase</fullName>
        <ecNumber evidence="2">2.7.7.65</ecNumber>
    </recommendedName>
</protein>
<dbReference type="InterPro" id="IPR043128">
    <property type="entry name" value="Rev_trsase/Diguanyl_cyclase"/>
</dbReference>
<comment type="catalytic activity">
    <reaction evidence="7">
        <text>2 GTP = 3',3'-c-di-GMP + 2 diphosphate</text>
        <dbReference type="Rhea" id="RHEA:24898"/>
        <dbReference type="ChEBI" id="CHEBI:33019"/>
        <dbReference type="ChEBI" id="CHEBI:37565"/>
        <dbReference type="ChEBI" id="CHEBI:58805"/>
        <dbReference type="EC" id="2.7.7.65"/>
    </reaction>
</comment>
<keyword evidence="3" id="KW-1003">Cell membrane</keyword>
<accession>S0G3N5</accession>
<keyword evidence="4 8" id="KW-0812">Transmembrane</keyword>
<dbReference type="SUPFAM" id="SSF55073">
    <property type="entry name" value="Nucleotide cyclase"/>
    <property type="match status" value="1"/>
</dbReference>
<dbReference type="NCBIfam" id="TIGR00254">
    <property type="entry name" value="GGDEF"/>
    <property type="match status" value="1"/>
</dbReference>
<dbReference type="EMBL" id="APJX01000003">
    <property type="protein sequence ID" value="EMS80094.1"/>
    <property type="molecule type" value="Genomic_DNA"/>
</dbReference>
<evidence type="ECO:0000256" key="5">
    <source>
        <dbReference type="ARBA" id="ARBA00022989"/>
    </source>
</evidence>
<keyword evidence="10" id="KW-0808">Transferase</keyword>
<keyword evidence="6 8" id="KW-0472">Membrane</keyword>
<dbReference type="InterPro" id="IPR050469">
    <property type="entry name" value="Diguanylate_Cyclase"/>
</dbReference>
<evidence type="ECO:0000256" key="2">
    <source>
        <dbReference type="ARBA" id="ARBA00012528"/>
    </source>
</evidence>
<dbReference type="Gene3D" id="3.30.450.20">
    <property type="entry name" value="PAS domain"/>
    <property type="match status" value="1"/>
</dbReference>
<proteinExistence type="predicted"/>
<dbReference type="EC" id="2.7.7.65" evidence="2"/>
<dbReference type="InterPro" id="IPR033479">
    <property type="entry name" value="dCache_1"/>
</dbReference>